<dbReference type="InterPro" id="IPR006680">
    <property type="entry name" value="Amidohydro-rel"/>
</dbReference>
<dbReference type="InterPro" id="IPR014311">
    <property type="entry name" value="Guanine_deaminase"/>
</dbReference>
<evidence type="ECO:0000256" key="8">
    <source>
        <dbReference type="RuleBase" id="RU366009"/>
    </source>
</evidence>
<evidence type="ECO:0000259" key="9">
    <source>
        <dbReference type="Pfam" id="PF01979"/>
    </source>
</evidence>
<dbReference type="SUPFAM" id="SSF51556">
    <property type="entry name" value="Metallo-dependent hydrolases"/>
    <property type="match status" value="1"/>
</dbReference>
<dbReference type="GO" id="GO:0008892">
    <property type="term" value="F:guanine deaminase activity"/>
    <property type="evidence" value="ECO:0007669"/>
    <property type="project" value="UniProtKB-UniRule"/>
</dbReference>
<dbReference type="NCBIfam" id="TIGR02967">
    <property type="entry name" value="guan_deamin"/>
    <property type="match status" value="1"/>
</dbReference>
<dbReference type="Gene3D" id="2.30.40.10">
    <property type="entry name" value="Urease, subunit C, domain 1"/>
    <property type="match status" value="1"/>
</dbReference>
<keyword evidence="4 8" id="KW-0479">Metal-binding</keyword>
<evidence type="ECO:0000313" key="11">
    <source>
        <dbReference type="Proteomes" id="UP001146670"/>
    </source>
</evidence>
<comment type="function">
    <text evidence="8">Catalyzes the hydrolytic deamination of guanine, producing xanthine and ammonia.</text>
</comment>
<evidence type="ECO:0000256" key="7">
    <source>
        <dbReference type="NCBIfam" id="TIGR02967"/>
    </source>
</evidence>
<evidence type="ECO:0000256" key="1">
    <source>
        <dbReference type="ARBA" id="ARBA00004984"/>
    </source>
</evidence>
<dbReference type="InterPro" id="IPR051607">
    <property type="entry name" value="Metallo-dep_hydrolases"/>
</dbReference>
<dbReference type="EMBL" id="JAPRFR010000001">
    <property type="protein sequence ID" value="MCZ0725657.1"/>
    <property type="molecule type" value="Genomic_DNA"/>
</dbReference>
<dbReference type="GO" id="GO:0006147">
    <property type="term" value="P:guanine catabolic process"/>
    <property type="evidence" value="ECO:0007669"/>
    <property type="project" value="UniProtKB-UniRule"/>
</dbReference>
<evidence type="ECO:0000256" key="5">
    <source>
        <dbReference type="ARBA" id="ARBA00022801"/>
    </source>
</evidence>
<protein>
    <recommendedName>
        <fullName evidence="3 7">Guanine deaminase</fullName>
        <shortName evidence="8">Guanase</shortName>
        <ecNumber evidence="3 7">3.5.4.3</ecNumber>
    </recommendedName>
    <alternativeName>
        <fullName evidence="8">Guanine aminohydrolase</fullName>
    </alternativeName>
</protein>
<dbReference type="Pfam" id="PF01979">
    <property type="entry name" value="Amidohydro_1"/>
    <property type="match status" value="1"/>
</dbReference>
<dbReference type="RefSeq" id="WP_268751971.1">
    <property type="nucleotide sequence ID" value="NZ_JAPRFQ010000001.1"/>
</dbReference>
<dbReference type="InterPro" id="IPR011059">
    <property type="entry name" value="Metal-dep_hydrolase_composite"/>
</dbReference>
<dbReference type="GO" id="GO:0005829">
    <property type="term" value="C:cytosol"/>
    <property type="evidence" value="ECO:0007669"/>
    <property type="project" value="TreeGrafter"/>
</dbReference>
<dbReference type="InterPro" id="IPR032466">
    <property type="entry name" value="Metal_Hydrolase"/>
</dbReference>
<dbReference type="Gene3D" id="3.20.20.140">
    <property type="entry name" value="Metal-dependent hydrolases"/>
    <property type="match status" value="1"/>
</dbReference>
<dbReference type="AlphaFoldDB" id="A0A9X3FN66"/>
<gene>
    <name evidence="10" type="primary">guaD</name>
    <name evidence="10" type="ORF">OW157_03615</name>
</gene>
<dbReference type="EC" id="3.5.4.3" evidence="3 7"/>
<evidence type="ECO:0000256" key="3">
    <source>
        <dbReference type="ARBA" id="ARBA00012781"/>
    </source>
</evidence>
<dbReference type="PANTHER" id="PTHR11271">
    <property type="entry name" value="GUANINE DEAMINASE"/>
    <property type="match status" value="1"/>
</dbReference>
<proteinExistence type="inferred from homology"/>
<dbReference type="PANTHER" id="PTHR11271:SF6">
    <property type="entry name" value="GUANINE DEAMINASE"/>
    <property type="match status" value="1"/>
</dbReference>
<reference evidence="10" key="1">
    <citation type="submission" date="2022-12" db="EMBL/GenBank/DDBJ databases">
        <title>Description and comparative metabolic analysis of Aerococcus sp. nov., isolated from the feces of a pig.</title>
        <authorList>
            <person name="Chang Y.-H."/>
        </authorList>
    </citation>
    <scope>NUCLEOTIDE SEQUENCE</scope>
    <source>
        <strain evidence="10">YH-aer222</strain>
    </source>
</reference>
<evidence type="ECO:0000256" key="6">
    <source>
        <dbReference type="ARBA" id="ARBA00022833"/>
    </source>
</evidence>
<dbReference type="Proteomes" id="UP001146670">
    <property type="component" value="Unassembled WGS sequence"/>
</dbReference>
<organism evidence="10 11">
    <name type="scientific">Aerococcus kribbianus</name>
    <dbReference type="NCBI Taxonomy" id="2999064"/>
    <lineage>
        <taxon>Bacteria</taxon>
        <taxon>Bacillati</taxon>
        <taxon>Bacillota</taxon>
        <taxon>Bacilli</taxon>
        <taxon>Lactobacillales</taxon>
        <taxon>Aerococcaceae</taxon>
        <taxon>Aerococcus</taxon>
    </lineage>
</organism>
<evidence type="ECO:0000256" key="2">
    <source>
        <dbReference type="ARBA" id="ARBA00006745"/>
    </source>
</evidence>
<comment type="caution">
    <text evidence="10">The sequence shown here is derived from an EMBL/GenBank/DDBJ whole genome shotgun (WGS) entry which is preliminary data.</text>
</comment>
<keyword evidence="6 8" id="KW-0862">Zinc</keyword>
<feature type="domain" description="Amidohydrolase-related" evidence="9">
    <location>
        <begin position="67"/>
        <end position="445"/>
    </location>
</feature>
<evidence type="ECO:0000313" key="10">
    <source>
        <dbReference type="EMBL" id="MCZ0725657.1"/>
    </source>
</evidence>
<keyword evidence="5 8" id="KW-0378">Hydrolase</keyword>
<comment type="cofactor">
    <cofactor evidence="8">
        <name>Zn(2+)</name>
        <dbReference type="ChEBI" id="CHEBI:29105"/>
    </cofactor>
    <text evidence="8">Binds 1 zinc ion per subunit.</text>
</comment>
<accession>A0A9X3FN66</accession>
<dbReference type="SUPFAM" id="SSF51338">
    <property type="entry name" value="Composite domain of metallo-dependent hydrolases"/>
    <property type="match status" value="1"/>
</dbReference>
<comment type="similarity">
    <text evidence="2 8">Belongs to the metallo-dependent hydrolases superfamily. ATZ/TRZ family.</text>
</comment>
<comment type="catalytic activity">
    <reaction evidence="8">
        <text>guanine + H2O + H(+) = xanthine + NH4(+)</text>
        <dbReference type="Rhea" id="RHEA:14665"/>
        <dbReference type="ChEBI" id="CHEBI:15377"/>
        <dbReference type="ChEBI" id="CHEBI:15378"/>
        <dbReference type="ChEBI" id="CHEBI:16235"/>
        <dbReference type="ChEBI" id="CHEBI:17712"/>
        <dbReference type="ChEBI" id="CHEBI:28938"/>
        <dbReference type="EC" id="3.5.4.3"/>
    </reaction>
</comment>
<evidence type="ECO:0000256" key="4">
    <source>
        <dbReference type="ARBA" id="ARBA00022723"/>
    </source>
</evidence>
<sequence length="450" mass="50022">MQIQAIKGSFFTSPVYGEVNFHDNALIEVDRHGVISDILFKDQSGYQEALAHYRHQEQLVELSPDQYLLPGFIDTHIHAPQWPQLGVALDRPLNEWLEQHTFPLEAKYANLEFAHTVYTDLVEQLLAHGTTTALYFATIHMEASLELAKICAEKGQRGLVGKVVMDHPTGNPDYYRDESTEKAIADTEDFIKKVRQMAETVPQGLYPVITPRFAPSCTDQALAALGQLATKYQCHVQSHCSEGQWEHDVTAERFGKTDTQALADFGLFGPKSVMAHCNFISDEDAKIFRKHQTAVAHCPISNVYFANSVLPVRHLKDLGVEIALGTDISAGYTPSLYENMRQAVMSSRQLEEGVDTSLPASKRGVVHSRIGMNEAFYLATTGGGEALDLAIGQIAPGYACDLQVVSTSHNKDFAVFSDEEHILHRLLYSTNSDNIEAVYCQGRLVHTKNN</sequence>
<comment type="pathway">
    <text evidence="1 8">Purine metabolism; guanine degradation; xanthine from guanine: step 1/1.</text>
</comment>
<name>A0A9X3FN66_9LACT</name>
<keyword evidence="11" id="KW-1185">Reference proteome</keyword>
<dbReference type="GO" id="GO:0008270">
    <property type="term" value="F:zinc ion binding"/>
    <property type="evidence" value="ECO:0007669"/>
    <property type="project" value="UniProtKB-UniRule"/>
</dbReference>